<evidence type="ECO:0000313" key="2">
    <source>
        <dbReference type="EMBL" id="KAJ4491002.1"/>
    </source>
</evidence>
<gene>
    <name evidence="2" type="ORF">J3R30DRAFT_3428254</name>
</gene>
<sequence length="62" mass="7223">MLHMIWVPTSFFLHSLLSFSLLFSRSFYFFHILPYPSISSIMFQILLSVSRAVAYSSGHSYI</sequence>
<dbReference type="Proteomes" id="UP001150266">
    <property type="component" value="Unassembled WGS sequence"/>
</dbReference>
<proteinExistence type="predicted"/>
<dbReference type="AlphaFoldDB" id="A0A9W9AUU7"/>
<reference evidence="2" key="1">
    <citation type="submission" date="2022-08" db="EMBL/GenBank/DDBJ databases">
        <title>A Global Phylogenomic Analysis of the Shiitake Genus Lentinula.</title>
        <authorList>
            <consortium name="DOE Joint Genome Institute"/>
            <person name="Sierra-Patev S."/>
            <person name="Min B."/>
            <person name="Naranjo-Ortiz M."/>
            <person name="Looney B."/>
            <person name="Konkel Z."/>
            <person name="Slot J.C."/>
            <person name="Sakamoto Y."/>
            <person name="Steenwyk J.L."/>
            <person name="Rokas A."/>
            <person name="Carro J."/>
            <person name="Camarero S."/>
            <person name="Ferreira P."/>
            <person name="Molpeceres G."/>
            <person name="Ruiz-Duenas F.J."/>
            <person name="Serrano A."/>
            <person name="Henrissat B."/>
            <person name="Drula E."/>
            <person name="Hughes K.W."/>
            <person name="Mata J.L."/>
            <person name="Ishikawa N.K."/>
            <person name="Vargas-Isla R."/>
            <person name="Ushijima S."/>
            <person name="Smith C.A."/>
            <person name="Ahrendt S."/>
            <person name="Andreopoulos W."/>
            <person name="He G."/>
            <person name="Labutti K."/>
            <person name="Lipzen A."/>
            <person name="Ng V."/>
            <person name="Riley R."/>
            <person name="Sandor L."/>
            <person name="Barry K."/>
            <person name="Martinez A.T."/>
            <person name="Xiao Y."/>
            <person name="Gibbons J.G."/>
            <person name="Terashima K."/>
            <person name="Grigoriev I.V."/>
            <person name="Hibbett D.S."/>
        </authorList>
    </citation>
    <scope>NUCLEOTIDE SEQUENCE</scope>
    <source>
        <strain evidence="2">JLM2183</strain>
    </source>
</reference>
<evidence type="ECO:0000313" key="3">
    <source>
        <dbReference type="Proteomes" id="UP001150266"/>
    </source>
</evidence>
<accession>A0A9W9AUU7</accession>
<keyword evidence="1" id="KW-0472">Membrane</keyword>
<protein>
    <submittedName>
        <fullName evidence="2">Uncharacterized protein</fullName>
    </submittedName>
</protein>
<keyword evidence="1" id="KW-1133">Transmembrane helix</keyword>
<dbReference type="EMBL" id="JAOTPV010000001">
    <property type="protein sequence ID" value="KAJ4491002.1"/>
    <property type="molecule type" value="Genomic_DNA"/>
</dbReference>
<keyword evidence="1" id="KW-0812">Transmembrane</keyword>
<feature type="transmembrane region" description="Helical" evidence="1">
    <location>
        <begin position="28"/>
        <end position="47"/>
    </location>
</feature>
<organism evidence="2 3">
    <name type="scientific">Lentinula aciculospora</name>
    <dbReference type="NCBI Taxonomy" id="153920"/>
    <lineage>
        <taxon>Eukaryota</taxon>
        <taxon>Fungi</taxon>
        <taxon>Dikarya</taxon>
        <taxon>Basidiomycota</taxon>
        <taxon>Agaricomycotina</taxon>
        <taxon>Agaricomycetes</taxon>
        <taxon>Agaricomycetidae</taxon>
        <taxon>Agaricales</taxon>
        <taxon>Marasmiineae</taxon>
        <taxon>Omphalotaceae</taxon>
        <taxon>Lentinula</taxon>
    </lineage>
</organism>
<keyword evidence="3" id="KW-1185">Reference proteome</keyword>
<comment type="caution">
    <text evidence="2">The sequence shown here is derived from an EMBL/GenBank/DDBJ whole genome shotgun (WGS) entry which is preliminary data.</text>
</comment>
<evidence type="ECO:0000256" key="1">
    <source>
        <dbReference type="SAM" id="Phobius"/>
    </source>
</evidence>
<name>A0A9W9AUU7_9AGAR</name>